<keyword evidence="5" id="KW-1185">Reference proteome</keyword>
<name>A0A3S5FG78_9PLAT</name>
<evidence type="ECO:0000256" key="1">
    <source>
        <dbReference type="ARBA" id="ARBA00004906"/>
    </source>
</evidence>
<evidence type="ECO:0000259" key="3">
    <source>
        <dbReference type="Pfam" id="PF10585"/>
    </source>
</evidence>
<organism evidence="4 5">
    <name type="scientific">Protopolystoma xenopodis</name>
    <dbReference type="NCBI Taxonomy" id="117903"/>
    <lineage>
        <taxon>Eukaryota</taxon>
        <taxon>Metazoa</taxon>
        <taxon>Spiralia</taxon>
        <taxon>Lophotrochozoa</taxon>
        <taxon>Platyhelminthes</taxon>
        <taxon>Monogenea</taxon>
        <taxon>Polyopisthocotylea</taxon>
        <taxon>Polystomatidea</taxon>
        <taxon>Polystomatidae</taxon>
        <taxon>Protopolystoma</taxon>
    </lineage>
</organism>
<dbReference type="EMBL" id="CAAALY010252289">
    <property type="protein sequence ID" value="VEL36468.1"/>
    <property type="molecule type" value="Genomic_DNA"/>
</dbReference>
<evidence type="ECO:0000256" key="2">
    <source>
        <dbReference type="ARBA" id="ARBA00005673"/>
    </source>
</evidence>
<reference evidence="4" key="1">
    <citation type="submission" date="2018-11" db="EMBL/GenBank/DDBJ databases">
        <authorList>
            <consortium name="Pathogen Informatics"/>
        </authorList>
    </citation>
    <scope>NUCLEOTIDE SEQUENCE</scope>
</reference>
<comment type="similarity">
    <text evidence="2">Belongs to the ubiquitin-activating E1 family.</text>
</comment>
<comment type="caution">
    <text evidence="4">The sequence shown here is derived from an EMBL/GenBank/DDBJ whole genome shotgun (WGS) entry which is preliminary data.</text>
</comment>
<dbReference type="SUPFAM" id="SSF69572">
    <property type="entry name" value="Activating enzymes of the ubiquitin-like proteins"/>
    <property type="match status" value="1"/>
</dbReference>
<dbReference type="OrthoDB" id="6244113at2759"/>
<dbReference type="AlphaFoldDB" id="A0A3S5FG78"/>
<evidence type="ECO:0000313" key="4">
    <source>
        <dbReference type="EMBL" id="VEL36468.1"/>
    </source>
</evidence>
<dbReference type="Gene3D" id="1.10.10.2660">
    <property type="entry name" value="Ubiquitin-activating enzyme E1, SCCH domain"/>
    <property type="match status" value="1"/>
</dbReference>
<dbReference type="InterPro" id="IPR042063">
    <property type="entry name" value="Ubi_acti_E1_SCCH"/>
</dbReference>
<evidence type="ECO:0000313" key="5">
    <source>
        <dbReference type="Proteomes" id="UP000784294"/>
    </source>
</evidence>
<dbReference type="GO" id="GO:0008641">
    <property type="term" value="F:ubiquitin-like modifier activating enzyme activity"/>
    <property type="evidence" value="ECO:0007669"/>
    <property type="project" value="InterPro"/>
</dbReference>
<dbReference type="InterPro" id="IPR019572">
    <property type="entry name" value="UBA_E1_SCCH"/>
</dbReference>
<sequence>MKPDQVQKLLKVGANHGDARLLARQLQSHFCSGAVPSSDHSFISAGVRDSESQVRDAGDFASTVTVCDTSDCSSDALARLFSPATARFLLSRPADWASCLRLARDKFETYFRHKALRLLEAFPSDAKLADGSPFWQLPKRRPTPIVFDHAQPDHVGFVISFARLLSDQLGIRPPKPPHQLQKEDVLEVLRTHTPPAYRPTPGRKFVTDESLPRHTQLEGATTSSQTEVAAANPVCDLDGLRKMVETFALNVEDPVKKQTPGDPTRYRFQFGVNFVVLGT</sequence>
<dbReference type="InterPro" id="IPR035985">
    <property type="entry name" value="Ubiquitin-activating_enz"/>
</dbReference>
<proteinExistence type="inferred from homology"/>
<feature type="domain" description="Ubiquitin-activating enzyme SCCH" evidence="3">
    <location>
        <begin position="87"/>
        <end position="220"/>
    </location>
</feature>
<gene>
    <name evidence="4" type="ORF">PXEA_LOCUS29908</name>
</gene>
<comment type="pathway">
    <text evidence="1">Protein modification; protein ubiquitination.</text>
</comment>
<dbReference type="Pfam" id="PF10585">
    <property type="entry name" value="UBA_E1_SCCH"/>
    <property type="match status" value="1"/>
</dbReference>
<accession>A0A3S5FG78</accession>
<dbReference type="Proteomes" id="UP000784294">
    <property type="component" value="Unassembled WGS sequence"/>
</dbReference>
<protein>
    <recommendedName>
        <fullName evidence="3">Ubiquitin-activating enzyme SCCH domain-containing protein</fullName>
    </recommendedName>
</protein>